<protein>
    <recommendedName>
        <fullName evidence="4">Secreted protein</fullName>
    </recommendedName>
</protein>
<dbReference type="RefSeq" id="XP_040739161.1">
    <property type="nucleotide sequence ID" value="XM_040885874.1"/>
</dbReference>
<keyword evidence="1" id="KW-0732">Signal</keyword>
<gene>
    <name evidence="2" type="ORF">DL89DRAFT_262808</name>
</gene>
<comment type="caution">
    <text evidence="2">The sequence shown here is derived from an EMBL/GenBank/DDBJ whole genome shotgun (WGS) entry which is preliminary data.</text>
</comment>
<keyword evidence="3" id="KW-1185">Reference proteome</keyword>
<name>A0A1Y1VS11_9FUNG</name>
<dbReference type="Proteomes" id="UP000193922">
    <property type="component" value="Unassembled WGS sequence"/>
</dbReference>
<evidence type="ECO:0000313" key="3">
    <source>
        <dbReference type="Proteomes" id="UP000193922"/>
    </source>
</evidence>
<dbReference type="AlphaFoldDB" id="A0A1Y1VS11"/>
<feature type="chain" id="PRO_5013141417" description="Secreted protein" evidence="1">
    <location>
        <begin position="21"/>
        <end position="123"/>
    </location>
</feature>
<dbReference type="EMBL" id="MCFD01000128">
    <property type="protein sequence ID" value="ORX64080.1"/>
    <property type="molecule type" value="Genomic_DNA"/>
</dbReference>
<feature type="signal peptide" evidence="1">
    <location>
        <begin position="1"/>
        <end position="20"/>
    </location>
</feature>
<reference evidence="2 3" key="1">
    <citation type="submission" date="2016-07" db="EMBL/GenBank/DDBJ databases">
        <title>Pervasive Adenine N6-methylation of Active Genes in Fungi.</title>
        <authorList>
            <consortium name="DOE Joint Genome Institute"/>
            <person name="Mondo S.J."/>
            <person name="Dannebaum R.O."/>
            <person name="Kuo R.C."/>
            <person name="Labutti K."/>
            <person name="Haridas S."/>
            <person name="Kuo A."/>
            <person name="Salamov A."/>
            <person name="Ahrendt S.R."/>
            <person name="Lipzen A."/>
            <person name="Sullivan W."/>
            <person name="Andreopoulos W.B."/>
            <person name="Clum A."/>
            <person name="Lindquist E."/>
            <person name="Daum C."/>
            <person name="Ramamoorthy G.K."/>
            <person name="Gryganskyi A."/>
            <person name="Culley D."/>
            <person name="Magnuson J.K."/>
            <person name="James T.Y."/>
            <person name="O'Malley M.A."/>
            <person name="Stajich J.E."/>
            <person name="Spatafora J.W."/>
            <person name="Visel A."/>
            <person name="Grigoriev I.V."/>
        </authorList>
    </citation>
    <scope>NUCLEOTIDE SEQUENCE [LARGE SCALE GENOMIC DNA]</scope>
    <source>
        <strain evidence="2 3">ATCC 12442</strain>
    </source>
</reference>
<proteinExistence type="predicted"/>
<dbReference type="GeneID" id="63802522"/>
<sequence length="123" mass="13507">MCPRGGFALLFFSAAAAAHALVKELIEKRAALGYPGTCPLRAHSKYKKTEVGVRIPFSQPSVDKWHTKGRATSTHTTHIQDAVYIPLLVIIYFPGLFYRAGRGNVETQVPLRRIALMVSAGAR</sequence>
<accession>A0A1Y1VS11</accession>
<evidence type="ECO:0008006" key="4">
    <source>
        <dbReference type="Google" id="ProtNLM"/>
    </source>
</evidence>
<organism evidence="2 3">
    <name type="scientific">Linderina pennispora</name>
    <dbReference type="NCBI Taxonomy" id="61395"/>
    <lineage>
        <taxon>Eukaryota</taxon>
        <taxon>Fungi</taxon>
        <taxon>Fungi incertae sedis</taxon>
        <taxon>Zoopagomycota</taxon>
        <taxon>Kickxellomycotina</taxon>
        <taxon>Kickxellomycetes</taxon>
        <taxon>Kickxellales</taxon>
        <taxon>Kickxellaceae</taxon>
        <taxon>Linderina</taxon>
    </lineage>
</organism>
<evidence type="ECO:0000256" key="1">
    <source>
        <dbReference type="SAM" id="SignalP"/>
    </source>
</evidence>
<evidence type="ECO:0000313" key="2">
    <source>
        <dbReference type="EMBL" id="ORX64080.1"/>
    </source>
</evidence>